<evidence type="ECO:0000313" key="4">
    <source>
        <dbReference type="EMBL" id="MFC4913379.1"/>
    </source>
</evidence>
<comment type="similarity">
    <text evidence="1">Belongs to the mycobacterial PPE family.</text>
</comment>
<feature type="region of interest" description="Disordered" evidence="2">
    <location>
        <begin position="228"/>
        <end position="292"/>
    </location>
</feature>
<accession>A0ABV9UC13</accession>
<protein>
    <submittedName>
        <fullName evidence="4">PPE domain-containing protein</fullName>
    </submittedName>
</protein>
<evidence type="ECO:0000256" key="2">
    <source>
        <dbReference type="SAM" id="MobiDB-lite"/>
    </source>
</evidence>
<dbReference type="RefSeq" id="WP_378264235.1">
    <property type="nucleotide sequence ID" value="NZ_JBHSIT010000016.1"/>
</dbReference>
<gene>
    <name evidence="4" type="ORF">ACFPCY_39195</name>
</gene>
<feature type="compositionally biased region" description="Basic and acidic residues" evidence="2">
    <location>
        <begin position="228"/>
        <end position="237"/>
    </location>
</feature>
<dbReference type="Gene3D" id="1.20.1260.20">
    <property type="entry name" value="PPE superfamily"/>
    <property type="match status" value="1"/>
</dbReference>
<comment type="caution">
    <text evidence="4">The sequence shown here is derived from an EMBL/GenBank/DDBJ whole genome shotgun (WGS) entry which is preliminary data.</text>
</comment>
<sequence length="292" mass="29724">MTENYGRIAIEASEIACIACTPFIPEGPVIAGLMSKGAGCDGKLIDGAGKWHEASDKYKEAKEKLEGLVRGVSEDSWSGKDRTAFEKEIEQFGRQLETNVIACETAAVTLGVLAGAMEVYATFCVGMAAAVVADAAVVAAADATIIGAPEGEAEGATFGASCVGIMETANTVLMGAMTGGAAVFGAGMFVDAGFQASEGDRDVAGDLVQAEITAAPETVEGLLEGRSHAKEAGEKPEGMSLPKVGYQSTELPGSPAGWVNKTGLPQDVSKPLGEAAGDGLRPDDGVPENGYA</sequence>
<dbReference type="SUPFAM" id="SSF140459">
    <property type="entry name" value="PE/PPE dimer-like"/>
    <property type="match status" value="1"/>
</dbReference>
<dbReference type="Pfam" id="PF00823">
    <property type="entry name" value="PPE"/>
    <property type="match status" value="1"/>
</dbReference>
<reference evidence="5" key="1">
    <citation type="journal article" date="2019" name="Int. J. Syst. Evol. Microbiol.">
        <title>The Global Catalogue of Microorganisms (GCM) 10K type strain sequencing project: providing services to taxonomists for standard genome sequencing and annotation.</title>
        <authorList>
            <consortium name="The Broad Institute Genomics Platform"/>
            <consortium name="The Broad Institute Genome Sequencing Center for Infectious Disease"/>
            <person name="Wu L."/>
            <person name="Ma J."/>
        </authorList>
    </citation>
    <scope>NUCLEOTIDE SEQUENCE [LARGE SCALE GENOMIC DNA]</scope>
    <source>
        <strain evidence="5">KLKA75</strain>
    </source>
</reference>
<name>A0ABV9UC13_9ACTN</name>
<proteinExistence type="inferred from homology"/>
<dbReference type="Proteomes" id="UP001595872">
    <property type="component" value="Unassembled WGS sequence"/>
</dbReference>
<keyword evidence="5" id="KW-1185">Reference proteome</keyword>
<dbReference type="EMBL" id="JBHSIT010000016">
    <property type="protein sequence ID" value="MFC4913379.1"/>
    <property type="molecule type" value="Genomic_DNA"/>
</dbReference>
<dbReference type="InterPro" id="IPR038332">
    <property type="entry name" value="PPE_sf"/>
</dbReference>
<dbReference type="InterPro" id="IPR000030">
    <property type="entry name" value="PPE_dom"/>
</dbReference>
<feature type="domain" description="PPE" evidence="3">
    <location>
        <begin position="29"/>
        <end position="140"/>
    </location>
</feature>
<evidence type="ECO:0000313" key="5">
    <source>
        <dbReference type="Proteomes" id="UP001595872"/>
    </source>
</evidence>
<evidence type="ECO:0000259" key="3">
    <source>
        <dbReference type="Pfam" id="PF00823"/>
    </source>
</evidence>
<organism evidence="4 5">
    <name type="scientific">Actinomadura gamaensis</name>
    <dbReference type="NCBI Taxonomy" id="1763541"/>
    <lineage>
        <taxon>Bacteria</taxon>
        <taxon>Bacillati</taxon>
        <taxon>Actinomycetota</taxon>
        <taxon>Actinomycetes</taxon>
        <taxon>Streptosporangiales</taxon>
        <taxon>Thermomonosporaceae</taxon>
        <taxon>Actinomadura</taxon>
    </lineage>
</organism>
<evidence type="ECO:0000256" key="1">
    <source>
        <dbReference type="ARBA" id="ARBA00010652"/>
    </source>
</evidence>